<dbReference type="GO" id="GO:0003677">
    <property type="term" value="F:DNA binding"/>
    <property type="evidence" value="ECO:0007669"/>
    <property type="project" value="UniProtKB-KW"/>
</dbReference>
<name>A0A1D2NBM5_ORCCI</name>
<dbReference type="EMBL" id="LJIJ01000102">
    <property type="protein sequence ID" value="ODN02641.1"/>
    <property type="molecule type" value="Genomic_DNA"/>
</dbReference>
<organism evidence="2 3">
    <name type="scientific">Orchesella cincta</name>
    <name type="common">Springtail</name>
    <name type="synonym">Podura cincta</name>
    <dbReference type="NCBI Taxonomy" id="48709"/>
    <lineage>
        <taxon>Eukaryota</taxon>
        <taxon>Metazoa</taxon>
        <taxon>Ecdysozoa</taxon>
        <taxon>Arthropoda</taxon>
        <taxon>Hexapoda</taxon>
        <taxon>Collembola</taxon>
        <taxon>Entomobryomorpha</taxon>
        <taxon>Entomobryoidea</taxon>
        <taxon>Orchesellidae</taxon>
        <taxon>Orchesellinae</taxon>
        <taxon>Orchesella</taxon>
    </lineage>
</organism>
<feature type="region of interest" description="Disordered" evidence="1">
    <location>
        <begin position="255"/>
        <end position="320"/>
    </location>
</feature>
<dbReference type="AlphaFoldDB" id="A0A1D2NBM5"/>
<evidence type="ECO:0000313" key="3">
    <source>
        <dbReference type="Proteomes" id="UP000094527"/>
    </source>
</evidence>
<keyword evidence="3" id="KW-1185">Reference proteome</keyword>
<accession>A0A1D2NBM5</accession>
<feature type="compositionally biased region" description="Low complexity" evidence="1">
    <location>
        <begin position="58"/>
        <end position="72"/>
    </location>
</feature>
<comment type="caution">
    <text evidence="2">The sequence shown here is derived from an EMBL/GenBank/DDBJ whole genome shotgun (WGS) entry which is preliminary data.</text>
</comment>
<feature type="compositionally biased region" description="Basic and acidic residues" evidence="1">
    <location>
        <begin position="116"/>
        <end position="125"/>
    </location>
</feature>
<feature type="region of interest" description="Disordered" evidence="1">
    <location>
        <begin position="96"/>
        <end position="197"/>
    </location>
</feature>
<dbReference type="STRING" id="48709.A0A1D2NBM5"/>
<feature type="region of interest" description="Disordered" evidence="1">
    <location>
        <begin position="1"/>
        <end position="84"/>
    </location>
</feature>
<protein>
    <submittedName>
        <fullName evidence="2">Homeobox protein engrailed</fullName>
    </submittedName>
</protein>
<sequence length="386" mass="41567">MISADLCNNDINNTNRNNTTDSNDTSKVSSISPSASPTGQVDRTSPAAVNTRKRRRSSSSCASRSRSNSPSSNTGGSGHDLSRKGMMTTNMVIKQEEPSPRNSPPSCHSCCCQKSPTREDEERKSPNFISRQTSATKSNSNDCSTKIESGEDGVNDGGHPSLTVDNGLSSPGSTSSTSSSNGRPPSRPPSTASTASSSCFSSVLSLSTSTTTSRSSLYNNHYNHLHHHNGHHSHHLKFSIEDILRPDFGKVRNATINSNGLKSNNSANNGMHQHAHQNGASPNKKPALPTHSSSEPTRPNSRASSFKYHSDDSNCSSTSRVTEVVDDTKINPPVPEGPLLWPAWVYCTRYSDRPSSEHKVHKFALPYVSLFLSFLFAAAQGPFSPH</sequence>
<feature type="compositionally biased region" description="Polar residues" evidence="1">
    <location>
        <begin position="127"/>
        <end position="147"/>
    </location>
</feature>
<proteinExistence type="predicted"/>
<gene>
    <name evidence="2" type="ORF">Ocin01_04040</name>
</gene>
<feature type="compositionally biased region" description="Polar residues" evidence="1">
    <location>
        <begin position="255"/>
        <end position="281"/>
    </location>
</feature>
<evidence type="ECO:0000256" key="1">
    <source>
        <dbReference type="SAM" id="MobiDB-lite"/>
    </source>
</evidence>
<keyword evidence="2" id="KW-0238">DNA-binding</keyword>
<feature type="compositionally biased region" description="Polar residues" evidence="1">
    <location>
        <begin position="290"/>
        <end position="304"/>
    </location>
</feature>
<feature type="compositionally biased region" description="Low complexity" evidence="1">
    <location>
        <begin position="1"/>
        <end position="36"/>
    </location>
</feature>
<keyword evidence="2" id="KW-0371">Homeobox</keyword>
<dbReference type="OrthoDB" id="6159439at2759"/>
<reference evidence="2 3" key="1">
    <citation type="journal article" date="2016" name="Genome Biol. Evol.">
        <title>Gene Family Evolution Reflects Adaptation to Soil Environmental Stressors in the Genome of the Collembolan Orchesella cincta.</title>
        <authorList>
            <person name="Faddeeva-Vakhrusheva A."/>
            <person name="Derks M.F."/>
            <person name="Anvar S.Y."/>
            <person name="Agamennone V."/>
            <person name="Suring W."/>
            <person name="Smit S."/>
            <person name="van Straalen N.M."/>
            <person name="Roelofs D."/>
        </authorList>
    </citation>
    <scope>NUCLEOTIDE SEQUENCE [LARGE SCALE GENOMIC DNA]</scope>
    <source>
        <tissue evidence="2">Mixed pool</tissue>
    </source>
</reference>
<feature type="compositionally biased region" description="Low complexity" evidence="1">
    <location>
        <begin position="169"/>
        <end position="197"/>
    </location>
</feature>
<evidence type="ECO:0000313" key="2">
    <source>
        <dbReference type="EMBL" id="ODN02641.1"/>
    </source>
</evidence>
<dbReference type="Proteomes" id="UP000094527">
    <property type="component" value="Unassembled WGS sequence"/>
</dbReference>